<dbReference type="InterPro" id="IPR050064">
    <property type="entry name" value="IGPS_HisA/HisF"/>
</dbReference>
<evidence type="ECO:0000256" key="8">
    <source>
        <dbReference type="ARBA" id="ARBA00025475"/>
    </source>
</evidence>
<dbReference type="EMBL" id="PEZZ01000012">
    <property type="protein sequence ID" value="PIS05300.1"/>
    <property type="molecule type" value="Genomic_DNA"/>
</dbReference>
<protein>
    <recommendedName>
        <fullName evidence="10">Imidazole glycerol phosphate synthase subunit HisF</fullName>
        <ecNumber evidence="10">4.3.2.10</ecNumber>
    </recommendedName>
    <alternativeName>
        <fullName evidence="10">IGP synthase cyclase subunit</fullName>
    </alternativeName>
    <alternativeName>
        <fullName evidence="10">IGP synthase subunit HisF</fullName>
    </alternativeName>
    <alternativeName>
        <fullName evidence="10">ImGP synthase subunit HisF</fullName>
        <shortName evidence="10">IGPS subunit HisF</shortName>
    </alternativeName>
</protein>
<keyword evidence="5 10" id="KW-0028">Amino-acid biosynthesis</keyword>
<evidence type="ECO:0000256" key="11">
    <source>
        <dbReference type="RuleBase" id="RU003657"/>
    </source>
</evidence>
<evidence type="ECO:0000313" key="12">
    <source>
        <dbReference type="EMBL" id="PIS05300.1"/>
    </source>
</evidence>
<evidence type="ECO:0000256" key="5">
    <source>
        <dbReference type="ARBA" id="ARBA00022605"/>
    </source>
</evidence>
<comment type="caution">
    <text evidence="12">The sequence shown here is derived from an EMBL/GenBank/DDBJ whole genome shotgun (WGS) entry which is preliminary data.</text>
</comment>
<comment type="function">
    <text evidence="8 10">IGPS catalyzes the conversion of PRFAR and glutamine to IGP, AICAR and glutamate. The HisF subunit catalyzes the cyclization activity that produces IGP and AICAR from PRFAR using the ammonia provided by the HisH subunit.</text>
</comment>
<dbReference type="GO" id="GO:0016833">
    <property type="term" value="F:oxo-acid-lyase activity"/>
    <property type="evidence" value="ECO:0007669"/>
    <property type="project" value="InterPro"/>
</dbReference>
<dbReference type="InterPro" id="IPR020021">
    <property type="entry name" value="Glycosyl_amidation-assoc_WbuZ"/>
</dbReference>
<evidence type="ECO:0000256" key="10">
    <source>
        <dbReference type="HAMAP-Rule" id="MF_01013"/>
    </source>
</evidence>
<accession>A0A2H0W3S9</accession>
<dbReference type="GO" id="GO:0000107">
    <property type="term" value="F:imidazoleglycerol-phosphate synthase activity"/>
    <property type="evidence" value="ECO:0007669"/>
    <property type="project" value="UniProtKB-UniRule"/>
</dbReference>
<dbReference type="PANTHER" id="PTHR21235:SF2">
    <property type="entry name" value="IMIDAZOLE GLYCEROL PHOSPHATE SYNTHASE HISHF"/>
    <property type="match status" value="1"/>
</dbReference>
<evidence type="ECO:0000256" key="7">
    <source>
        <dbReference type="ARBA" id="ARBA00023239"/>
    </source>
</evidence>
<dbReference type="PANTHER" id="PTHR21235">
    <property type="entry name" value="IMIDAZOLE GLYCEROL PHOSPHATE SYNTHASE SUBUNIT HISF/H IGP SYNTHASE SUBUNIT HISF/H"/>
    <property type="match status" value="1"/>
</dbReference>
<dbReference type="InterPro" id="IPR006062">
    <property type="entry name" value="His_biosynth"/>
</dbReference>
<dbReference type="Gene3D" id="3.20.20.70">
    <property type="entry name" value="Aldolase class I"/>
    <property type="match status" value="1"/>
</dbReference>
<dbReference type="GO" id="GO:0005737">
    <property type="term" value="C:cytoplasm"/>
    <property type="evidence" value="ECO:0007669"/>
    <property type="project" value="UniProtKB-SubCell"/>
</dbReference>
<dbReference type="AlphaFoldDB" id="A0A2H0W3S9"/>
<dbReference type="HAMAP" id="MF_01013">
    <property type="entry name" value="HisF"/>
    <property type="match status" value="1"/>
</dbReference>
<dbReference type="NCBIfam" id="TIGR03572">
    <property type="entry name" value="WbuZ"/>
    <property type="match status" value="1"/>
</dbReference>
<proteinExistence type="inferred from homology"/>
<feature type="active site" evidence="10">
    <location>
        <position position="130"/>
    </location>
</feature>
<dbReference type="InterPro" id="IPR013785">
    <property type="entry name" value="Aldolase_TIM"/>
</dbReference>
<comment type="pathway">
    <text evidence="1 10">Amino-acid biosynthesis; L-histidine biosynthesis; L-histidine from 5-phospho-alpha-D-ribose 1-diphosphate: step 5/9.</text>
</comment>
<keyword evidence="6 10" id="KW-0368">Histidine biosynthesis</keyword>
<comment type="catalytic activity">
    <reaction evidence="9 10">
        <text>5-[(5-phospho-1-deoxy-D-ribulos-1-ylimino)methylamino]-1-(5-phospho-beta-D-ribosyl)imidazole-4-carboxamide + L-glutamine = D-erythro-1-(imidazol-4-yl)glycerol 3-phosphate + 5-amino-1-(5-phospho-beta-D-ribosyl)imidazole-4-carboxamide + L-glutamate + H(+)</text>
        <dbReference type="Rhea" id="RHEA:24793"/>
        <dbReference type="ChEBI" id="CHEBI:15378"/>
        <dbReference type="ChEBI" id="CHEBI:29985"/>
        <dbReference type="ChEBI" id="CHEBI:58278"/>
        <dbReference type="ChEBI" id="CHEBI:58359"/>
        <dbReference type="ChEBI" id="CHEBI:58475"/>
        <dbReference type="ChEBI" id="CHEBI:58525"/>
        <dbReference type="EC" id="4.3.2.10"/>
    </reaction>
</comment>
<sequence>MVKKRIIPCLLLKDGRCVKGVNFMNHRDVGHPVTNAKIYDAQGADELIFLDITASRDKRSILFDIVSQTADECFMPLTVGGGIAALEDIQELLRAGADKISINTIAAEQPKFITDAAKRYGKQCIVVAIDYKQNDNGKLEVFTHSGSKATGLDPVEWAKEAERLGAGEILLTNIDQEGTRGGYDIATIRQVADALSIPVIASGGVGSLEDLAKGINEGHASAVSLGSILHFTNQSVIKARDYLHTLNVPVRINA</sequence>
<name>A0A2H0W3S9_9BACT</name>
<dbReference type="EC" id="4.3.2.10" evidence="10"/>
<dbReference type="UniPathway" id="UPA00031">
    <property type="reaction ID" value="UER00010"/>
</dbReference>
<comment type="subcellular location">
    <subcellularLocation>
        <location evidence="10">Cytoplasm</location>
    </subcellularLocation>
</comment>
<evidence type="ECO:0000256" key="4">
    <source>
        <dbReference type="ARBA" id="ARBA00022490"/>
    </source>
</evidence>
<dbReference type="SUPFAM" id="SSF51366">
    <property type="entry name" value="Ribulose-phoshate binding barrel"/>
    <property type="match status" value="1"/>
</dbReference>
<dbReference type="InterPro" id="IPR011060">
    <property type="entry name" value="RibuloseP-bd_barrel"/>
</dbReference>
<dbReference type="Proteomes" id="UP000230935">
    <property type="component" value="Unassembled WGS sequence"/>
</dbReference>
<evidence type="ECO:0000256" key="6">
    <source>
        <dbReference type="ARBA" id="ARBA00023102"/>
    </source>
</evidence>
<organism evidence="12 13">
    <name type="scientific">Candidatus Buchananbacteria bacterium CG10_big_fil_rev_8_21_14_0_10_42_9</name>
    <dbReference type="NCBI Taxonomy" id="1974526"/>
    <lineage>
        <taxon>Bacteria</taxon>
        <taxon>Candidatus Buchananiibacteriota</taxon>
    </lineage>
</organism>
<comment type="similarity">
    <text evidence="2 10 11">Belongs to the HisA/HisF family.</text>
</comment>
<evidence type="ECO:0000313" key="13">
    <source>
        <dbReference type="Proteomes" id="UP000230935"/>
    </source>
</evidence>
<keyword evidence="4 10" id="KW-0963">Cytoplasm</keyword>
<dbReference type="GO" id="GO:0000105">
    <property type="term" value="P:L-histidine biosynthetic process"/>
    <property type="evidence" value="ECO:0007669"/>
    <property type="project" value="UniProtKB-UniRule"/>
</dbReference>
<comment type="caution">
    <text evidence="10">Lacks conserved residue(s) required for the propagation of feature annotation.</text>
</comment>
<keyword evidence="7 10" id="KW-0456">Lyase</keyword>
<comment type="subunit">
    <text evidence="3 10">Heterodimer of HisH and HisF.</text>
</comment>
<evidence type="ECO:0000256" key="2">
    <source>
        <dbReference type="ARBA" id="ARBA00009667"/>
    </source>
</evidence>
<dbReference type="InterPro" id="IPR004651">
    <property type="entry name" value="HisF"/>
</dbReference>
<dbReference type="Pfam" id="PF00977">
    <property type="entry name" value="His_biosynth"/>
    <property type="match status" value="1"/>
</dbReference>
<dbReference type="CDD" id="cd04731">
    <property type="entry name" value="HisF"/>
    <property type="match status" value="1"/>
</dbReference>
<evidence type="ECO:0000256" key="3">
    <source>
        <dbReference type="ARBA" id="ARBA00011152"/>
    </source>
</evidence>
<reference evidence="13" key="1">
    <citation type="submission" date="2017-09" db="EMBL/GenBank/DDBJ databases">
        <title>Depth-based differentiation of microbial function through sediment-hosted aquifers and enrichment of novel symbionts in the deep terrestrial subsurface.</title>
        <authorList>
            <person name="Probst A.J."/>
            <person name="Ladd B."/>
            <person name="Jarett J.K."/>
            <person name="Geller-Mcgrath D.E."/>
            <person name="Sieber C.M.K."/>
            <person name="Emerson J.B."/>
            <person name="Anantharaman K."/>
            <person name="Thomas B.C."/>
            <person name="Malmstrom R."/>
            <person name="Stieglmeier M."/>
            <person name="Klingl A."/>
            <person name="Woyke T."/>
            <person name="Ryan C.M."/>
            <person name="Banfield J.F."/>
        </authorList>
    </citation>
    <scope>NUCLEOTIDE SEQUENCE [LARGE SCALE GENOMIC DNA]</scope>
</reference>
<dbReference type="NCBIfam" id="TIGR00735">
    <property type="entry name" value="hisF"/>
    <property type="match status" value="1"/>
</dbReference>
<evidence type="ECO:0000256" key="9">
    <source>
        <dbReference type="ARBA" id="ARBA00047838"/>
    </source>
</evidence>
<gene>
    <name evidence="10" type="primary">hisF</name>
    <name evidence="12" type="ORF">COT81_01940</name>
</gene>
<evidence type="ECO:0000256" key="1">
    <source>
        <dbReference type="ARBA" id="ARBA00005091"/>
    </source>
</evidence>